<dbReference type="Proteomes" id="UP000295184">
    <property type="component" value="Unassembled WGS sequence"/>
</dbReference>
<evidence type="ECO:0000313" key="2">
    <source>
        <dbReference type="Proteomes" id="UP000295184"/>
    </source>
</evidence>
<proteinExistence type="predicted"/>
<dbReference type="STRING" id="1650663.GCA_001486665_02118"/>
<comment type="caution">
    <text evidence="1">The sequence shown here is derived from an EMBL/GenBank/DDBJ whole genome shotgun (WGS) entry which is preliminary data.</text>
</comment>
<dbReference type="PIRSF" id="PIRSF021377">
    <property type="entry name" value="YtfJ"/>
    <property type="match status" value="1"/>
</dbReference>
<dbReference type="OrthoDB" id="9796262at2"/>
<protein>
    <submittedName>
        <fullName evidence="1">Sporulation protein YtfJ</fullName>
    </submittedName>
</protein>
<dbReference type="InterPro" id="IPR014229">
    <property type="entry name" value="Spore_YtfJ"/>
</dbReference>
<dbReference type="Pfam" id="PF09579">
    <property type="entry name" value="Spore_YtfJ"/>
    <property type="match status" value="1"/>
</dbReference>
<dbReference type="EMBL" id="SLUM01000010">
    <property type="protein sequence ID" value="TCL57372.1"/>
    <property type="molecule type" value="Genomic_DNA"/>
</dbReference>
<name>A0A4V2QBQ7_9FIRM</name>
<evidence type="ECO:0000313" key="1">
    <source>
        <dbReference type="EMBL" id="TCL57372.1"/>
    </source>
</evidence>
<dbReference type="PANTHER" id="PTHR39162">
    <property type="entry name" value="GLL3345 PROTEIN"/>
    <property type="match status" value="1"/>
</dbReference>
<dbReference type="NCBIfam" id="TIGR02874">
    <property type="entry name" value="spore_ytfJ"/>
    <property type="match status" value="1"/>
</dbReference>
<dbReference type="RefSeq" id="WP_058965147.1">
    <property type="nucleotide sequence ID" value="NZ_CABKVM010000017.1"/>
</dbReference>
<dbReference type="PANTHER" id="PTHR39162:SF1">
    <property type="entry name" value="SPORULATION PROTEIN YTFJ"/>
    <property type="match status" value="1"/>
</dbReference>
<organism evidence="1 2">
    <name type="scientific">Allofournierella massiliensis</name>
    <dbReference type="NCBI Taxonomy" id="1650663"/>
    <lineage>
        <taxon>Bacteria</taxon>
        <taxon>Bacillati</taxon>
        <taxon>Bacillota</taxon>
        <taxon>Clostridia</taxon>
        <taxon>Eubacteriales</taxon>
        <taxon>Oscillospiraceae</taxon>
        <taxon>Allofournierella</taxon>
    </lineage>
</organism>
<dbReference type="AlphaFoldDB" id="A0A4V2QBQ7"/>
<gene>
    <name evidence="1" type="ORF">EDD77_11047</name>
</gene>
<sequence length="131" mass="13633">MAERPLEGMMSVTLDKVREMVGSNTIIGEPITLEGTTILPVSKVTFGFASGGSDFGAKTTKELFGGGSGAGVSVTPVAFLVIKDGNVRTIQLADHNSTVDRALNMVPELVDKLTGLLNKGEAAAADPEQKQ</sequence>
<reference evidence="1 2" key="1">
    <citation type="submission" date="2019-03" db="EMBL/GenBank/DDBJ databases">
        <title>Genomic Encyclopedia of Type Strains, Phase IV (KMG-IV): sequencing the most valuable type-strain genomes for metagenomic binning, comparative biology and taxonomic classification.</title>
        <authorList>
            <person name="Goeker M."/>
        </authorList>
    </citation>
    <scope>NUCLEOTIDE SEQUENCE [LARGE SCALE GENOMIC DNA]</scope>
    <source>
        <strain evidence="1 2">DSM 100451</strain>
    </source>
</reference>
<accession>A0A4V2QBQ7</accession>